<name>A0A3E1NWR0_9BACT</name>
<keyword evidence="1" id="KW-0472">Membrane</keyword>
<dbReference type="Proteomes" id="UP000261174">
    <property type="component" value="Unassembled WGS sequence"/>
</dbReference>
<organism evidence="2 3">
    <name type="scientific">Chitinophaga silvisoli</name>
    <dbReference type="NCBI Taxonomy" id="2291814"/>
    <lineage>
        <taxon>Bacteria</taxon>
        <taxon>Pseudomonadati</taxon>
        <taxon>Bacteroidota</taxon>
        <taxon>Chitinophagia</taxon>
        <taxon>Chitinophagales</taxon>
        <taxon>Chitinophagaceae</taxon>
        <taxon>Chitinophaga</taxon>
    </lineage>
</organism>
<keyword evidence="1" id="KW-0812">Transmembrane</keyword>
<dbReference type="RefSeq" id="WP_116855556.1">
    <property type="nucleotide sequence ID" value="NZ_QTJV01000009.1"/>
</dbReference>
<proteinExistence type="predicted"/>
<reference evidence="2 3" key="1">
    <citation type="submission" date="2018-08" db="EMBL/GenBank/DDBJ databases">
        <title>Chitinophaga sp. K20C18050901, a novel bacterium isolated from forest soil.</title>
        <authorList>
            <person name="Wang C."/>
        </authorList>
    </citation>
    <scope>NUCLEOTIDE SEQUENCE [LARGE SCALE GENOMIC DNA]</scope>
    <source>
        <strain evidence="2 3">K20C18050901</strain>
    </source>
</reference>
<sequence>MKKIKFIISISIVLLFFSTIVWIAIRGYYLNKYSKYTIGHTKRIYYTGKGLQKVEYSYWVDGKEYEGSDPYHDEVVPNGRYWIKFSSKIPDRSELLYDVIVPDNIKIPDGGIDKLPSGETPKFDSLFRKM</sequence>
<evidence type="ECO:0000313" key="3">
    <source>
        <dbReference type="Proteomes" id="UP000261174"/>
    </source>
</evidence>
<evidence type="ECO:0000256" key="1">
    <source>
        <dbReference type="SAM" id="Phobius"/>
    </source>
</evidence>
<dbReference type="EMBL" id="QTJV01000009">
    <property type="protein sequence ID" value="RFM32363.1"/>
    <property type="molecule type" value="Genomic_DNA"/>
</dbReference>
<evidence type="ECO:0000313" key="2">
    <source>
        <dbReference type="EMBL" id="RFM32363.1"/>
    </source>
</evidence>
<dbReference type="OrthoDB" id="1380281at2"/>
<evidence type="ECO:0008006" key="4">
    <source>
        <dbReference type="Google" id="ProtNLM"/>
    </source>
</evidence>
<comment type="caution">
    <text evidence="2">The sequence shown here is derived from an EMBL/GenBank/DDBJ whole genome shotgun (WGS) entry which is preliminary data.</text>
</comment>
<keyword evidence="3" id="KW-1185">Reference proteome</keyword>
<feature type="transmembrane region" description="Helical" evidence="1">
    <location>
        <begin position="6"/>
        <end position="25"/>
    </location>
</feature>
<accession>A0A3E1NWR0</accession>
<keyword evidence="1" id="KW-1133">Transmembrane helix</keyword>
<dbReference type="AlphaFoldDB" id="A0A3E1NWR0"/>
<gene>
    <name evidence="2" type="ORF">DXN04_21995</name>
</gene>
<protein>
    <recommendedName>
        <fullName evidence="4">YxeA family protein</fullName>
    </recommendedName>
</protein>